<reference evidence="2 3" key="1">
    <citation type="journal article" date="2018" name="Environ. Microbiol.">
        <title>Genomes of ubiquitous marine and hypersaline Hydrogenovibrio, Thiomicrorhabdus and Thiomicrospira spp. encode a diversity of mechanisms to sustain chemolithoautotrophy in heterogeneous environments.</title>
        <authorList>
            <person name="Scott K.M."/>
            <person name="Williams J."/>
            <person name="Porter C.M.B."/>
            <person name="Russel S."/>
            <person name="Harmer T.L."/>
            <person name="Paul J.H."/>
            <person name="Antonen K.M."/>
            <person name="Bridges M.K."/>
            <person name="Camper G.J."/>
            <person name="Campla C.K."/>
            <person name="Casella L.G."/>
            <person name="Chase E."/>
            <person name="Conrad J.W."/>
            <person name="Cruz M.C."/>
            <person name="Dunlap D.S."/>
            <person name="Duran L."/>
            <person name="Fahsbender E.M."/>
            <person name="Goldsmith D.B."/>
            <person name="Keeley R.F."/>
            <person name="Kondoff M.R."/>
            <person name="Kussy B.I."/>
            <person name="Lane M.K."/>
            <person name="Lawler S."/>
            <person name="Leigh B.A."/>
            <person name="Lewis C."/>
            <person name="Lostal L.M."/>
            <person name="Marking D."/>
            <person name="Mancera P.A."/>
            <person name="McClenthan E.C."/>
            <person name="McIntyre E.A."/>
            <person name="Mine J.A."/>
            <person name="Modi S."/>
            <person name="Moore B.D."/>
            <person name="Morgan W.A."/>
            <person name="Nelson K.M."/>
            <person name="Nguyen K.N."/>
            <person name="Ogburn N."/>
            <person name="Parrino D.G."/>
            <person name="Pedapudi A.D."/>
            <person name="Pelham R.P."/>
            <person name="Preece A.M."/>
            <person name="Rampersad E.A."/>
            <person name="Richardson J.C."/>
            <person name="Rodgers C.M."/>
            <person name="Schaffer B.L."/>
            <person name="Sheridan N.E."/>
            <person name="Solone M.R."/>
            <person name="Staley Z.R."/>
            <person name="Tabuchi M."/>
            <person name="Waide R.J."/>
            <person name="Wanjugi P.W."/>
            <person name="Young S."/>
            <person name="Clum A."/>
            <person name="Daum C."/>
            <person name="Huntemann M."/>
            <person name="Ivanova N."/>
            <person name="Kyrpides N."/>
            <person name="Mikhailova N."/>
            <person name="Palaniappan K."/>
            <person name="Pillay M."/>
            <person name="Reddy T.B.K."/>
            <person name="Shapiro N."/>
            <person name="Stamatis D."/>
            <person name="Varghese N."/>
            <person name="Woyke T."/>
            <person name="Boden R."/>
            <person name="Freyermuth S.K."/>
            <person name="Kerfeld C.A."/>
        </authorList>
    </citation>
    <scope>NUCLEOTIDE SEQUENCE [LARGE SCALE GENOMIC DNA]</scope>
    <source>
        <strain evidence="2 3">JR-2</strain>
    </source>
</reference>
<feature type="domain" description="Sulphur oxidation protein SoxZ" evidence="1">
    <location>
        <begin position="7"/>
        <end position="100"/>
    </location>
</feature>
<evidence type="ECO:0000259" key="1">
    <source>
        <dbReference type="Pfam" id="PF08770"/>
    </source>
</evidence>
<organism evidence="2 3">
    <name type="scientific">Hydrogenovibrio thermophilus</name>
    <dbReference type="NCBI Taxonomy" id="265883"/>
    <lineage>
        <taxon>Bacteria</taxon>
        <taxon>Pseudomonadati</taxon>
        <taxon>Pseudomonadota</taxon>
        <taxon>Gammaproteobacteria</taxon>
        <taxon>Thiotrichales</taxon>
        <taxon>Piscirickettsiaceae</taxon>
        <taxon>Hydrogenovibrio</taxon>
    </lineage>
</organism>
<protein>
    <submittedName>
        <fullName evidence="2">Thiosulfate oxidation carrier complex protein SoxZ</fullName>
    </submittedName>
</protein>
<gene>
    <name evidence="2" type="primary">soxZ</name>
    <name evidence="2" type="ORF">EPV75_03660</name>
</gene>
<dbReference type="InterPro" id="IPR014756">
    <property type="entry name" value="Ig_E-set"/>
</dbReference>
<proteinExistence type="predicted"/>
<evidence type="ECO:0000313" key="2">
    <source>
        <dbReference type="EMBL" id="QAB14832.1"/>
    </source>
</evidence>
<dbReference type="EMBL" id="CP035033">
    <property type="protein sequence ID" value="QAB14832.1"/>
    <property type="molecule type" value="Genomic_DNA"/>
</dbReference>
<keyword evidence="3" id="KW-1185">Reference proteome</keyword>
<accession>A0A410H1R7</accession>
<dbReference type="InterPro" id="IPR014880">
    <property type="entry name" value="SoxZ_dom"/>
</dbReference>
<sequence length="103" mass="11094">MSIKIRMRGKSKGGVAEVKALIKHKMESGARMNKKTGKPYPAEFINNVEVLVNGTKAIESQWSGAVSANPYMGVMVKANKGDEVTLNLTDNTGAKGTETIKLK</sequence>
<dbReference type="Proteomes" id="UP000285478">
    <property type="component" value="Chromosome"/>
</dbReference>
<dbReference type="Pfam" id="PF08770">
    <property type="entry name" value="SoxZ"/>
    <property type="match status" value="1"/>
</dbReference>
<dbReference type="AlphaFoldDB" id="A0A410H1R7"/>
<dbReference type="SUPFAM" id="SSF81296">
    <property type="entry name" value="E set domains"/>
    <property type="match status" value="1"/>
</dbReference>
<dbReference type="InterPro" id="IPR030995">
    <property type="entry name" value="SoxZ"/>
</dbReference>
<name>A0A410H1R7_9GAMM</name>
<dbReference type="InterPro" id="IPR013783">
    <property type="entry name" value="Ig-like_fold"/>
</dbReference>
<dbReference type="Gene3D" id="2.60.40.10">
    <property type="entry name" value="Immunoglobulins"/>
    <property type="match status" value="1"/>
</dbReference>
<evidence type="ECO:0000313" key="3">
    <source>
        <dbReference type="Proteomes" id="UP000285478"/>
    </source>
</evidence>
<dbReference type="NCBIfam" id="TIGR04490">
    <property type="entry name" value="SoxZ_true"/>
    <property type="match status" value="1"/>
</dbReference>
<dbReference type="KEGG" id="htr:EPV75_03660"/>
<dbReference type="RefSeq" id="WP_029939890.1">
    <property type="nucleotide sequence ID" value="NZ_CP035033.1"/>
</dbReference>